<name>A0ABP9ZCE3_9FUNG</name>
<gene>
    <name evidence="1" type="ORF">MFLAVUS_010273</name>
</gene>
<reference evidence="1 2" key="1">
    <citation type="submission" date="2024-04" db="EMBL/GenBank/DDBJ databases">
        <title>genome sequences of Mucor flavus KT1a and Helicostylum pulchrum KT1b strains isolated from the surface of a dry-aged beef.</title>
        <authorList>
            <person name="Toyotome T."/>
            <person name="Hosono M."/>
            <person name="Torimaru M."/>
            <person name="Fukuda K."/>
            <person name="Mikami N."/>
        </authorList>
    </citation>
    <scope>NUCLEOTIDE SEQUENCE [LARGE SCALE GENOMIC DNA]</scope>
    <source>
        <strain evidence="1 2">KT1a</strain>
    </source>
</reference>
<evidence type="ECO:0000313" key="2">
    <source>
        <dbReference type="Proteomes" id="UP001473302"/>
    </source>
</evidence>
<dbReference type="Proteomes" id="UP001473302">
    <property type="component" value="Unassembled WGS sequence"/>
</dbReference>
<dbReference type="EMBL" id="BAABUK010000034">
    <property type="protein sequence ID" value="GAA5816741.1"/>
    <property type="molecule type" value="Genomic_DNA"/>
</dbReference>
<keyword evidence="2" id="KW-1185">Reference proteome</keyword>
<organism evidence="1 2">
    <name type="scientific">Mucor flavus</name>
    <dbReference type="NCBI Taxonomy" id="439312"/>
    <lineage>
        <taxon>Eukaryota</taxon>
        <taxon>Fungi</taxon>
        <taxon>Fungi incertae sedis</taxon>
        <taxon>Mucoromycota</taxon>
        <taxon>Mucoromycotina</taxon>
        <taxon>Mucoromycetes</taxon>
        <taxon>Mucorales</taxon>
        <taxon>Mucorineae</taxon>
        <taxon>Mucoraceae</taxon>
        <taxon>Mucor</taxon>
    </lineage>
</organism>
<sequence length="260" mass="29461">MLPMWSIEVNENTGPALFGIWYERYKQTYGECNQTSKNLKKPQYNYIIWNSIIDKSRRKRFKSNYHEGALDLLIEAQRSAAEEGRSLLNPGTVAFHSADSGEIAADENAQVVDEADKDDSSSEATQVSTENRETNVSFDLLYPFGAKKMLGKLTSDGMQKVKSFEIKETNTISTLLLPTDITHLESFKNTVGVLFKWKDFLRETIYTLKACMADQQLSGVVRSSTPDSNIPAKPSVLFITKSNRIKEAIFAEKQEEQEEY</sequence>
<evidence type="ECO:0000313" key="1">
    <source>
        <dbReference type="EMBL" id="GAA5816741.1"/>
    </source>
</evidence>
<accession>A0ABP9ZCE3</accession>
<comment type="caution">
    <text evidence="1">The sequence shown here is derived from an EMBL/GenBank/DDBJ whole genome shotgun (WGS) entry which is preliminary data.</text>
</comment>
<proteinExistence type="predicted"/>
<protein>
    <submittedName>
        <fullName evidence="1">Uncharacterized protein</fullName>
    </submittedName>
</protein>